<dbReference type="SUPFAM" id="SSF51126">
    <property type="entry name" value="Pectin lyase-like"/>
    <property type="match status" value="1"/>
</dbReference>
<evidence type="ECO:0000256" key="2">
    <source>
        <dbReference type="SAM" id="SignalP"/>
    </source>
</evidence>
<dbReference type="InterPro" id="IPR011050">
    <property type="entry name" value="Pectin_lyase_fold/virulence"/>
</dbReference>
<dbReference type="NCBIfam" id="NF041518">
    <property type="entry name" value="choice_anch_Q"/>
    <property type="match status" value="1"/>
</dbReference>
<evidence type="ECO:0000313" key="4">
    <source>
        <dbReference type="Proteomes" id="UP000681317"/>
    </source>
</evidence>
<keyword evidence="4" id="KW-1185">Reference proteome</keyword>
<gene>
    <name evidence="3" type="ORF">LYSCAS_20260</name>
</gene>
<evidence type="ECO:0000256" key="1">
    <source>
        <dbReference type="SAM" id="MobiDB-lite"/>
    </source>
</evidence>
<organism evidence="3 4">
    <name type="scientific">Noviluteimonas caseinilytica</name>
    <dbReference type="NCBI Taxonomy" id="2675101"/>
    <lineage>
        <taxon>Bacteria</taxon>
        <taxon>Pseudomonadati</taxon>
        <taxon>Pseudomonadota</taxon>
        <taxon>Gammaproteobacteria</taxon>
        <taxon>Lysobacterales</taxon>
        <taxon>Lysobacteraceae</taxon>
        <taxon>Noviluteimonas</taxon>
    </lineage>
</organism>
<proteinExistence type="predicted"/>
<dbReference type="RefSeq" id="WP_213433951.1">
    <property type="nucleotide sequence ID" value="NZ_AP024545.1"/>
</dbReference>
<evidence type="ECO:0008006" key="5">
    <source>
        <dbReference type="Google" id="ProtNLM"/>
    </source>
</evidence>
<protein>
    <recommendedName>
        <fullName evidence="5">CSLREA domain-containing protein</fullName>
    </recommendedName>
</protein>
<sequence length="448" mass="45226">MRGPLSLFVIAAALWLSAGTVHAQARVTNCNDAGPGSLRAVAQSAPNNTQVDLRGLPCNQIVLKTGPIRLSQYTIAFLGPGWTHLTVNGDSRGPVFVHTPPAPIPFEALPVLVLQGFTVSWGRALDADAFGGCIHGGGRVQLQNMQIHHCVARETRSGGDGGYGGAVFALMGASVFYSRIHTSRAEGGDGGGLWSGSGLTLQTSNVLNNFASGDGGGVVSVSGGRIEMSNVNGNTAGGFAGGFAMGGGLISIIRSTIANNHAHDSAGGQLLPGGSTRIIQSTVSGNVADESVGGVSMPHENAIREILNSTITQNRALAAGTRGCRGGGFGTGSTVLLNSAIVSGNTCAGLANDIGLEDSEVGGDGINGQDNIIGVSTVPVSATNTITTNNPRLGALADNGGLTLTQLPLADSQAIDAGNNVQNFATDQRGAGFPRTKGVGTDIGAVER</sequence>
<dbReference type="Proteomes" id="UP000681317">
    <property type="component" value="Chromosome"/>
</dbReference>
<dbReference type="EMBL" id="AP024545">
    <property type="protein sequence ID" value="BCT93002.1"/>
    <property type="molecule type" value="Genomic_DNA"/>
</dbReference>
<dbReference type="InterPro" id="IPR059226">
    <property type="entry name" value="Choice_anch_Q_dom"/>
</dbReference>
<reference evidence="3 4" key="1">
    <citation type="submission" date="2021-03" db="EMBL/GenBank/DDBJ databases">
        <title>Complete Genome Sequences of Two Lysobacter Strains Isolated from Sea Water (Lysobacter caseinilyticus) and Soil (Lysobacter helvus) in South Korea.</title>
        <authorList>
            <person name="Watanabe Y."/>
            <person name="Arakawa K."/>
        </authorList>
    </citation>
    <scope>NUCLEOTIDE SEQUENCE [LARGE SCALE GENOMIC DNA]</scope>
    <source>
        <strain evidence="3 4">KVB24</strain>
    </source>
</reference>
<name>A0ABN6FYV7_9GAMM</name>
<feature type="chain" id="PRO_5046216402" description="CSLREA domain-containing protein" evidence="2">
    <location>
        <begin position="24"/>
        <end position="448"/>
    </location>
</feature>
<feature type="region of interest" description="Disordered" evidence="1">
    <location>
        <begin position="426"/>
        <end position="448"/>
    </location>
</feature>
<accession>A0ABN6FYV7</accession>
<feature type="signal peptide" evidence="2">
    <location>
        <begin position="1"/>
        <end position="23"/>
    </location>
</feature>
<keyword evidence="2" id="KW-0732">Signal</keyword>
<evidence type="ECO:0000313" key="3">
    <source>
        <dbReference type="EMBL" id="BCT93002.1"/>
    </source>
</evidence>